<protein>
    <recommendedName>
        <fullName evidence="3">EGF-like domain-containing protein</fullName>
    </recommendedName>
</protein>
<dbReference type="PROSITE" id="PS50026">
    <property type="entry name" value="EGF_3"/>
    <property type="match status" value="1"/>
</dbReference>
<dbReference type="EMBL" id="JAIZAY010000015">
    <property type="protein sequence ID" value="KAJ8028181.1"/>
    <property type="molecule type" value="Genomic_DNA"/>
</dbReference>
<accession>A0A9Q1BK97</accession>
<evidence type="ECO:0000259" key="3">
    <source>
        <dbReference type="PROSITE" id="PS50026"/>
    </source>
</evidence>
<dbReference type="Pfam" id="PF00008">
    <property type="entry name" value="EGF"/>
    <property type="match status" value="1"/>
</dbReference>
<reference evidence="4" key="1">
    <citation type="submission" date="2021-10" db="EMBL/GenBank/DDBJ databases">
        <title>Tropical sea cucumber genome reveals ecological adaptation and Cuvierian tubules defense mechanism.</title>
        <authorList>
            <person name="Chen T."/>
        </authorList>
    </citation>
    <scope>NUCLEOTIDE SEQUENCE</scope>
    <source>
        <strain evidence="4">Nanhai2018</strain>
        <tissue evidence="4">Muscle</tissue>
    </source>
</reference>
<organism evidence="4 5">
    <name type="scientific">Holothuria leucospilota</name>
    <name type="common">Black long sea cucumber</name>
    <name type="synonym">Mertensiothuria leucospilota</name>
    <dbReference type="NCBI Taxonomy" id="206669"/>
    <lineage>
        <taxon>Eukaryota</taxon>
        <taxon>Metazoa</taxon>
        <taxon>Echinodermata</taxon>
        <taxon>Eleutherozoa</taxon>
        <taxon>Echinozoa</taxon>
        <taxon>Holothuroidea</taxon>
        <taxon>Aspidochirotacea</taxon>
        <taxon>Aspidochirotida</taxon>
        <taxon>Holothuriidae</taxon>
        <taxon>Holothuria</taxon>
    </lineage>
</organism>
<proteinExistence type="predicted"/>
<name>A0A9Q1BK97_HOLLE</name>
<dbReference type="OrthoDB" id="10046852at2759"/>
<dbReference type="Proteomes" id="UP001152320">
    <property type="component" value="Chromosome 15"/>
</dbReference>
<evidence type="ECO:0000256" key="1">
    <source>
        <dbReference type="PROSITE-ProRule" id="PRU00076"/>
    </source>
</evidence>
<keyword evidence="2" id="KW-0732">Signal</keyword>
<keyword evidence="1" id="KW-0245">EGF-like domain</keyword>
<dbReference type="Gene3D" id="2.10.25.10">
    <property type="entry name" value="Laminin"/>
    <property type="match status" value="1"/>
</dbReference>
<feature type="signal peptide" evidence="2">
    <location>
        <begin position="1"/>
        <end position="24"/>
    </location>
</feature>
<evidence type="ECO:0000256" key="2">
    <source>
        <dbReference type="SAM" id="SignalP"/>
    </source>
</evidence>
<feature type="chain" id="PRO_5040464763" description="EGF-like domain-containing protein" evidence="2">
    <location>
        <begin position="25"/>
        <end position="127"/>
    </location>
</feature>
<comment type="caution">
    <text evidence="4">The sequence shown here is derived from an EMBL/GenBank/DDBJ whole genome shotgun (WGS) entry which is preliminary data.</text>
</comment>
<sequence length="127" mass="14189">MTRFTLLACAILMFVLVCIHRATSTCDTVWKGCTLEEKHCTCTERQGCENPFEYDTLETCLDAVFGDVCKHYPCLNNGVCSQVKDHDYTCKCSGTGYYGTNCEIECPSDLSSIPKDMWNLGKACVKI</sequence>
<gene>
    <name evidence="4" type="ORF">HOLleu_30348</name>
</gene>
<dbReference type="SUPFAM" id="SSF57196">
    <property type="entry name" value="EGF/Laminin"/>
    <property type="match status" value="1"/>
</dbReference>
<dbReference type="AlphaFoldDB" id="A0A9Q1BK97"/>
<feature type="domain" description="EGF-like" evidence="3">
    <location>
        <begin position="65"/>
        <end position="103"/>
    </location>
</feature>
<dbReference type="InterPro" id="IPR000742">
    <property type="entry name" value="EGF"/>
</dbReference>
<evidence type="ECO:0000313" key="5">
    <source>
        <dbReference type="Proteomes" id="UP001152320"/>
    </source>
</evidence>
<comment type="caution">
    <text evidence="1">Lacks conserved residue(s) required for the propagation of feature annotation.</text>
</comment>
<keyword evidence="5" id="KW-1185">Reference proteome</keyword>
<evidence type="ECO:0000313" key="4">
    <source>
        <dbReference type="EMBL" id="KAJ8028181.1"/>
    </source>
</evidence>